<keyword evidence="5" id="KW-1185">Reference proteome</keyword>
<feature type="domain" description="DUF4352" evidence="3">
    <location>
        <begin position="93"/>
        <end position="216"/>
    </location>
</feature>
<keyword evidence="2" id="KW-1133">Transmembrane helix</keyword>
<evidence type="ECO:0000259" key="3">
    <source>
        <dbReference type="Pfam" id="PF11611"/>
    </source>
</evidence>
<protein>
    <recommendedName>
        <fullName evidence="3">DUF4352 domain-containing protein</fullName>
    </recommendedName>
</protein>
<feature type="transmembrane region" description="Helical" evidence="2">
    <location>
        <begin position="12"/>
        <end position="34"/>
    </location>
</feature>
<dbReference type="InterPro" id="IPR029051">
    <property type="entry name" value="DUF4352"/>
</dbReference>
<dbReference type="InterPro" id="IPR029050">
    <property type="entry name" value="Immunoprotect_excell_Ig-like"/>
</dbReference>
<comment type="caution">
    <text evidence="4">The sequence shown here is derived from an EMBL/GenBank/DDBJ whole genome shotgun (WGS) entry which is preliminary data.</text>
</comment>
<accession>A0A8J4DHZ9</accession>
<keyword evidence="2" id="KW-0812">Transmembrane</keyword>
<evidence type="ECO:0000256" key="2">
    <source>
        <dbReference type="SAM" id="Phobius"/>
    </source>
</evidence>
<organism evidence="4 5">
    <name type="scientific">Spirilliplanes yamanashiensis</name>
    <dbReference type="NCBI Taxonomy" id="42233"/>
    <lineage>
        <taxon>Bacteria</taxon>
        <taxon>Bacillati</taxon>
        <taxon>Actinomycetota</taxon>
        <taxon>Actinomycetes</taxon>
        <taxon>Micromonosporales</taxon>
        <taxon>Micromonosporaceae</taxon>
        <taxon>Spirilliplanes</taxon>
    </lineage>
</organism>
<evidence type="ECO:0000313" key="5">
    <source>
        <dbReference type="Proteomes" id="UP000652013"/>
    </source>
</evidence>
<name>A0A8J4DHZ9_9ACTN</name>
<evidence type="ECO:0000313" key="4">
    <source>
        <dbReference type="EMBL" id="GIJ01904.1"/>
    </source>
</evidence>
<proteinExistence type="predicted"/>
<keyword evidence="1" id="KW-0732">Signal</keyword>
<dbReference type="Proteomes" id="UP000652013">
    <property type="component" value="Unassembled WGS sequence"/>
</dbReference>
<dbReference type="Gene3D" id="2.60.40.1240">
    <property type="match status" value="1"/>
</dbReference>
<dbReference type="Pfam" id="PF11611">
    <property type="entry name" value="DUF4352"/>
    <property type="match status" value="1"/>
</dbReference>
<keyword evidence="2" id="KW-0472">Membrane</keyword>
<dbReference type="EMBL" id="BOOY01000006">
    <property type="protein sequence ID" value="GIJ01904.1"/>
    <property type="molecule type" value="Genomic_DNA"/>
</dbReference>
<dbReference type="RefSeq" id="WP_239107151.1">
    <property type="nucleotide sequence ID" value="NZ_BAAAGJ010000005.1"/>
</dbReference>
<sequence length="222" mass="22273">MQPPAKKGNTKLVLGIVGGFLALCCGGVAVAAIASGGTDTTNASAEQAPAAAATTGAAPAATTTAAAPVTKAAEVTEAAEAPAAAPKADAGPGIGDKVRDGKFEFTVTKVACGKTQVGNEFLNQKAQGVYCLVDVTVKNIGKEAQMFSGAAQKAYDGAGTEFSNDGAAEIYANEAAQTFLNDINPGNQVKGKLVFDVPKGTKLTELELHDSIWSGGVKVQLS</sequence>
<gene>
    <name evidence="4" type="ORF">Sya03_12560</name>
</gene>
<reference evidence="4" key="1">
    <citation type="submission" date="2021-01" db="EMBL/GenBank/DDBJ databases">
        <title>Whole genome shotgun sequence of Spirilliplanes yamanashiensis NBRC 15828.</title>
        <authorList>
            <person name="Komaki H."/>
            <person name="Tamura T."/>
        </authorList>
    </citation>
    <scope>NUCLEOTIDE SEQUENCE</scope>
    <source>
        <strain evidence="4">NBRC 15828</strain>
    </source>
</reference>
<evidence type="ECO:0000256" key="1">
    <source>
        <dbReference type="ARBA" id="ARBA00022729"/>
    </source>
</evidence>
<dbReference type="AlphaFoldDB" id="A0A8J4DHZ9"/>